<evidence type="ECO:0000256" key="2">
    <source>
        <dbReference type="ARBA" id="ARBA00022737"/>
    </source>
</evidence>
<gene>
    <name evidence="4" type="ORF">LCGC14_0898970</name>
</gene>
<keyword evidence="1" id="KW-0433">Leucine-rich repeat</keyword>
<evidence type="ECO:0000256" key="1">
    <source>
        <dbReference type="ARBA" id="ARBA00022614"/>
    </source>
</evidence>
<dbReference type="InterPro" id="IPR001611">
    <property type="entry name" value="Leu-rich_rpt"/>
</dbReference>
<dbReference type="InterPro" id="IPR003591">
    <property type="entry name" value="Leu-rich_rpt_typical-subtyp"/>
</dbReference>
<dbReference type="PANTHER" id="PTHR48051">
    <property type="match status" value="1"/>
</dbReference>
<dbReference type="PROSITE" id="PS51450">
    <property type="entry name" value="LRR"/>
    <property type="match status" value="2"/>
</dbReference>
<dbReference type="EMBL" id="LAZR01002915">
    <property type="protein sequence ID" value="KKN24028.1"/>
    <property type="molecule type" value="Genomic_DNA"/>
</dbReference>
<evidence type="ECO:0000259" key="3">
    <source>
        <dbReference type="Pfam" id="PF23598"/>
    </source>
</evidence>
<dbReference type="PANTHER" id="PTHR48051:SF46">
    <property type="entry name" value="LEUCINE RICH REPEAT-CONTAINING DOMAIN PROTEIN"/>
    <property type="match status" value="1"/>
</dbReference>
<dbReference type="InterPro" id="IPR032675">
    <property type="entry name" value="LRR_dom_sf"/>
</dbReference>
<dbReference type="InterPro" id="IPR050216">
    <property type="entry name" value="LRR_domain-containing"/>
</dbReference>
<dbReference type="SUPFAM" id="SSF52058">
    <property type="entry name" value="L domain-like"/>
    <property type="match status" value="1"/>
</dbReference>
<dbReference type="SMART" id="SM00369">
    <property type="entry name" value="LRR_TYP"/>
    <property type="match status" value="5"/>
</dbReference>
<organism evidence="4">
    <name type="scientific">marine sediment metagenome</name>
    <dbReference type="NCBI Taxonomy" id="412755"/>
    <lineage>
        <taxon>unclassified sequences</taxon>
        <taxon>metagenomes</taxon>
        <taxon>ecological metagenomes</taxon>
    </lineage>
</organism>
<name>A0A0F9S3W2_9ZZZZ</name>
<accession>A0A0F9S3W2</accession>
<dbReference type="GO" id="GO:0005737">
    <property type="term" value="C:cytoplasm"/>
    <property type="evidence" value="ECO:0007669"/>
    <property type="project" value="TreeGrafter"/>
</dbReference>
<reference evidence="4" key="1">
    <citation type="journal article" date="2015" name="Nature">
        <title>Complex archaea that bridge the gap between prokaryotes and eukaryotes.</title>
        <authorList>
            <person name="Spang A."/>
            <person name="Saw J.H."/>
            <person name="Jorgensen S.L."/>
            <person name="Zaremba-Niedzwiedzka K."/>
            <person name="Martijn J."/>
            <person name="Lind A.E."/>
            <person name="van Eijk R."/>
            <person name="Schleper C."/>
            <person name="Guy L."/>
            <person name="Ettema T.J."/>
        </authorList>
    </citation>
    <scope>NUCLEOTIDE SEQUENCE</scope>
</reference>
<proteinExistence type="predicted"/>
<feature type="domain" description="Disease resistance R13L4/SHOC-2-like LRR" evidence="3">
    <location>
        <begin position="237"/>
        <end position="341"/>
    </location>
</feature>
<sequence length="417" mass="48369">MIKNSFKINDYISLILKDGKVNILIEGKEFMLCKGIAIKMPVEDILEIQNFNSVDDLIATYDKKVEGGKEHEEYIDLETEFMVHCSNLQAWSENGYDADLLHYNLAFPLLKKLSEVGDKRAKKVFKEAILHRFVKGNKQVQVFLHANEYLSILTLEEQQVLYEKNIKEIHAIEKLTGNEIHVGSDLMLGDDIEVFDGEITGLRLDGRKEITIPEPISKIKSIKKLILHRFIDSKVPEWIGNLSNLEYLDLRSNEIVEIPKNIRKLKKLQHLNLGDNKLTKFPEELGNLINLQTLFLGHNKLKILPRGILNLKNLRTIGLDYNVFEEFPKELLTLKNIRGISLLYNKIKEIPVEVLQLSELYNFNIYGNPIKTLPYEILLLPKLEHILFPEVELKIPEYIKKKIKSHLRIYPNNLINE</sequence>
<protein>
    <recommendedName>
        <fullName evidence="3">Disease resistance R13L4/SHOC-2-like LRR domain-containing protein</fullName>
    </recommendedName>
</protein>
<dbReference type="InterPro" id="IPR055414">
    <property type="entry name" value="LRR_R13L4/SHOC2-like"/>
</dbReference>
<dbReference type="Gene3D" id="3.80.10.10">
    <property type="entry name" value="Ribonuclease Inhibitor"/>
    <property type="match status" value="2"/>
</dbReference>
<dbReference type="Pfam" id="PF23598">
    <property type="entry name" value="LRR_14"/>
    <property type="match status" value="1"/>
</dbReference>
<dbReference type="SMART" id="SM00365">
    <property type="entry name" value="LRR_SD22"/>
    <property type="match status" value="3"/>
</dbReference>
<dbReference type="AlphaFoldDB" id="A0A0F9S3W2"/>
<keyword evidence="2" id="KW-0677">Repeat</keyword>
<evidence type="ECO:0000313" key="4">
    <source>
        <dbReference type="EMBL" id="KKN24028.1"/>
    </source>
</evidence>
<comment type="caution">
    <text evidence="4">The sequence shown here is derived from an EMBL/GenBank/DDBJ whole genome shotgun (WGS) entry which is preliminary data.</text>
</comment>